<feature type="transmembrane region" description="Helical" evidence="7">
    <location>
        <begin position="705"/>
        <end position="722"/>
    </location>
</feature>
<feature type="transmembrane region" description="Helical" evidence="7">
    <location>
        <begin position="280"/>
        <end position="299"/>
    </location>
</feature>
<feature type="transmembrane region" description="Helical" evidence="7">
    <location>
        <begin position="454"/>
        <end position="472"/>
    </location>
</feature>
<evidence type="ECO:0000256" key="2">
    <source>
        <dbReference type="ARBA" id="ARBA00010157"/>
    </source>
</evidence>
<evidence type="ECO:0000256" key="6">
    <source>
        <dbReference type="ARBA" id="ARBA00023136"/>
    </source>
</evidence>
<proteinExistence type="inferred from homology"/>
<dbReference type="InterPro" id="IPR004869">
    <property type="entry name" value="MMPL_dom"/>
</dbReference>
<evidence type="ECO:0000259" key="8">
    <source>
        <dbReference type="PROSITE" id="PS50156"/>
    </source>
</evidence>
<dbReference type="SUPFAM" id="SSF82866">
    <property type="entry name" value="Multidrug efflux transporter AcrB transmembrane domain"/>
    <property type="match status" value="2"/>
</dbReference>
<feature type="transmembrane region" description="Helical" evidence="7">
    <location>
        <begin position="349"/>
        <end position="373"/>
    </location>
</feature>
<dbReference type="Pfam" id="PF03176">
    <property type="entry name" value="MMPL"/>
    <property type="match status" value="2"/>
</dbReference>
<feature type="transmembrane region" description="Helical" evidence="7">
    <location>
        <begin position="385"/>
        <end position="410"/>
    </location>
</feature>
<dbReference type="InterPro" id="IPR000731">
    <property type="entry name" value="SSD"/>
</dbReference>
<dbReference type="AlphaFoldDB" id="A0A838AEI8"/>
<evidence type="ECO:0000256" key="4">
    <source>
        <dbReference type="ARBA" id="ARBA00022692"/>
    </source>
</evidence>
<dbReference type="EMBL" id="JACCKD010000008">
    <property type="protein sequence ID" value="MBA0127653.1"/>
    <property type="molecule type" value="Genomic_DNA"/>
</dbReference>
<feature type="transmembrane region" description="Helical" evidence="7">
    <location>
        <begin position="826"/>
        <end position="855"/>
    </location>
</feature>
<keyword evidence="6 7" id="KW-0472">Membrane</keyword>
<dbReference type="RefSeq" id="WP_180894483.1">
    <property type="nucleotide sequence ID" value="NZ_JACCKD010000008.1"/>
</dbReference>
<evidence type="ECO:0000256" key="7">
    <source>
        <dbReference type="SAM" id="Phobius"/>
    </source>
</evidence>
<feature type="transmembrane region" description="Helical" evidence="7">
    <location>
        <begin position="311"/>
        <end position="329"/>
    </location>
</feature>
<evidence type="ECO:0000256" key="3">
    <source>
        <dbReference type="ARBA" id="ARBA00022475"/>
    </source>
</evidence>
<dbReference type="PANTHER" id="PTHR33406">
    <property type="entry name" value="MEMBRANE PROTEIN MJ1562-RELATED"/>
    <property type="match status" value="1"/>
</dbReference>
<feature type="transmembrane region" description="Helical" evidence="7">
    <location>
        <begin position="258"/>
        <end position="275"/>
    </location>
</feature>
<gene>
    <name evidence="9" type="ORF">H0B56_19085</name>
</gene>
<feature type="transmembrane region" description="Helical" evidence="7">
    <location>
        <begin position="755"/>
        <end position="774"/>
    </location>
</feature>
<keyword evidence="3" id="KW-1003">Cell membrane</keyword>
<dbReference type="GO" id="GO:0005886">
    <property type="term" value="C:plasma membrane"/>
    <property type="evidence" value="ECO:0007669"/>
    <property type="project" value="UniProtKB-SubCell"/>
</dbReference>
<protein>
    <submittedName>
        <fullName evidence="9">MMPL family transporter</fullName>
    </submittedName>
</protein>
<evidence type="ECO:0000313" key="9">
    <source>
        <dbReference type="EMBL" id="MBA0127653.1"/>
    </source>
</evidence>
<name>A0A838AEI8_9PSEU</name>
<feature type="transmembrane region" description="Helical" evidence="7">
    <location>
        <begin position="795"/>
        <end position="820"/>
    </location>
</feature>
<feature type="domain" description="SSD" evidence="8">
    <location>
        <begin position="299"/>
        <end position="410"/>
    </location>
</feature>
<dbReference type="InterPro" id="IPR050545">
    <property type="entry name" value="Mycobact_MmpL"/>
</dbReference>
<evidence type="ECO:0000256" key="1">
    <source>
        <dbReference type="ARBA" id="ARBA00004651"/>
    </source>
</evidence>
<comment type="caution">
    <text evidence="9">The sequence shown here is derived from an EMBL/GenBank/DDBJ whole genome shotgun (WGS) entry which is preliminary data.</text>
</comment>
<feature type="transmembrane region" description="Helical" evidence="7">
    <location>
        <begin position="422"/>
        <end position="448"/>
    </location>
</feature>
<evidence type="ECO:0000313" key="10">
    <source>
        <dbReference type="Proteomes" id="UP000582974"/>
    </source>
</evidence>
<dbReference type="PROSITE" id="PS50156">
    <property type="entry name" value="SSD"/>
    <property type="match status" value="2"/>
</dbReference>
<feature type="transmembrane region" description="Helical" evidence="7">
    <location>
        <begin position="729"/>
        <end position="749"/>
    </location>
</feature>
<organism evidence="9 10">
    <name type="scientific">Haloechinothrix aidingensis</name>
    <dbReference type="NCBI Taxonomy" id="2752311"/>
    <lineage>
        <taxon>Bacteria</taxon>
        <taxon>Bacillati</taxon>
        <taxon>Actinomycetota</taxon>
        <taxon>Actinomycetes</taxon>
        <taxon>Pseudonocardiales</taxon>
        <taxon>Pseudonocardiaceae</taxon>
        <taxon>Haloechinothrix</taxon>
    </lineage>
</organism>
<comment type="similarity">
    <text evidence="2">Belongs to the resistance-nodulation-cell division (RND) (TC 2.A.6) family. MmpL subfamily.</text>
</comment>
<evidence type="ECO:0000256" key="5">
    <source>
        <dbReference type="ARBA" id="ARBA00022989"/>
    </source>
</evidence>
<reference evidence="9 10" key="1">
    <citation type="submission" date="2020-07" db="EMBL/GenBank/DDBJ databases">
        <title>Genome of Haloechinothrix sp.</title>
        <authorList>
            <person name="Tang S.-K."/>
            <person name="Yang L."/>
            <person name="Zhu W.-Y."/>
        </authorList>
    </citation>
    <scope>NUCLEOTIDE SEQUENCE [LARGE SCALE GENOMIC DNA]</scope>
    <source>
        <strain evidence="9 10">YIM 98757</strain>
    </source>
</reference>
<dbReference type="Gene3D" id="1.20.1640.10">
    <property type="entry name" value="Multidrug efflux transporter AcrB transmembrane domain"/>
    <property type="match status" value="2"/>
</dbReference>
<dbReference type="Proteomes" id="UP000582974">
    <property type="component" value="Unassembled WGS sequence"/>
</dbReference>
<comment type="subcellular location">
    <subcellularLocation>
        <location evidence="1">Cell membrane</location>
        <topology evidence="1">Multi-pass membrane protein</topology>
    </subcellularLocation>
</comment>
<feature type="transmembrane region" description="Helical" evidence="7">
    <location>
        <begin position="510"/>
        <end position="530"/>
    </location>
</feature>
<dbReference type="PANTHER" id="PTHR33406:SF6">
    <property type="entry name" value="MEMBRANE PROTEIN YDGH-RELATED"/>
    <property type="match status" value="1"/>
</dbReference>
<feature type="domain" description="SSD" evidence="8">
    <location>
        <begin position="728"/>
        <end position="854"/>
    </location>
</feature>
<keyword evidence="10" id="KW-1185">Reference proteome</keyword>
<keyword evidence="5 7" id="KW-1133">Transmembrane helix</keyword>
<accession>A0A838AEI8</accession>
<keyword evidence="4 7" id="KW-0812">Transmembrane</keyword>
<sequence length="875" mass="90783">MSEPSPTNLPRSAPYARRLGEWAARHARTVVTTAVLLTAALAIPLLTMAPTQFASTEPDGPAFDARDTIEQRFGGDVERWFFIAEAAEGDILEPDALLAVHERAEALREDPELGPILTARTDPTTGAETLGIASFADTVDITLRRDGHGGLEQASEAAVRATVDELIDSHGAEAVNLSQLADRDEDTGTWRAPAMSLSVLAEPGEADSDSAGAAFGSDIAVEELGREILAVLDATGELDVHGVALDQNLTAEEQGQAAGPYIGFTVLAIVLVVGAAFRSYWILAIVGGALAALLVWLQGLANLAGLAEDQILATVVPIAMIAFGVDYAFHSVGRYREERAARHEPRTALGRGLGAVSPALLLALGTGALAFLATTASPIESITQFGIAAAMALVSAFLVLGIVVPAALALTEERVTTATRRFGRTLTVLGGLAAAGTVMITVLLLVFLSPPAGLALLAGYLLAFVLVPAWFAGRGGSGTAEPAGASRPRSAGAPFTVLARGVVAVAARRAVVLPLVGLLTAGAAVFAVQVPASFDVEDFFAEDTGFVTGLDKLDEHVGDQHGEPAVVLTTADFDDPAALATVDRFTERLAAVDTNLLAQDRDGRVAVDRQALDELGGASRLSPAERSQVIAEPDGSDRTAIQLSVGLVGSRAQENVAAARELLEPLVADLDAELSELDDGASAVLTGDPIVRQASLDAVTRSLQVSLPIAVLLCLVCAWVALRSVRYALVTVTPIVLVVIWLYGFMSLAGFDVNLVTATIGAISIGIGIDFATHMTMRYREELRSAPDRSSALHAATRGTGAALTGSAVTSVAGFVILSFAPMPMFAGFGLLTAVMIVLALASCLLVLPGLLCYVSRDPSAARPPRVLVAAGRPA</sequence>